<reference evidence="1" key="1">
    <citation type="journal article" date="2020" name="New Phytol.">
        <title>Comparative genomics reveals dynamic genome evolution in host specialist ectomycorrhizal fungi.</title>
        <authorList>
            <person name="Lofgren L.A."/>
            <person name="Nguyen N.H."/>
            <person name="Vilgalys R."/>
            <person name="Ruytinx J."/>
            <person name="Liao H.L."/>
            <person name="Branco S."/>
            <person name="Kuo A."/>
            <person name="LaButti K."/>
            <person name="Lipzen A."/>
            <person name="Andreopoulos W."/>
            <person name="Pangilinan J."/>
            <person name="Riley R."/>
            <person name="Hundley H."/>
            <person name="Na H."/>
            <person name="Barry K."/>
            <person name="Grigoriev I.V."/>
            <person name="Stajich J.E."/>
            <person name="Kennedy P.G."/>
        </authorList>
    </citation>
    <scope>NUCLEOTIDE SEQUENCE</scope>
    <source>
        <strain evidence="1">S12</strain>
    </source>
</reference>
<sequence>MQILVMNAAARNACITGDLPTTTQLFTHQIDADPNNFDFYANRSFVMARQLAWNDALQDATKSVSIEPSSIGYISKGLALCGNQQVHDAMAELDLAFTFTNADPKTTHFLFLIKAIALFNVNPREQTVLPVQELAAQMLVRTRRGLHKHLHKLSN</sequence>
<dbReference type="PANTHER" id="PTHR47678">
    <property type="entry name" value="TETRATRICOPEPTIDE REPEAT PROTEIN 31"/>
    <property type="match status" value="1"/>
</dbReference>
<evidence type="ECO:0000313" key="1">
    <source>
        <dbReference type="EMBL" id="KAG1806784.1"/>
    </source>
</evidence>
<dbReference type="InterPro" id="IPR011990">
    <property type="entry name" value="TPR-like_helical_dom_sf"/>
</dbReference>
<keyword evidence="2" id="KW-1185">Reference proteome</keyword>
<accession>A0A9P7DYZ1</accession>
<gene>
    <name evidence="1" type="ORF">HD556DRAFT_342280</name>
</gene>
<dbReference type="AlphaFoldDB" id="A0A9P7DYZ1"/>
<organism evidence="1 2">
    <name type="scientific">Suillus plorans</name>
    <dbReference type="NCBI Taxonomy" id="116603"/>
    <lineage>
        <taxon>Eukaryota</taxon>
        <taxon>Fungi</taxon>
        <taxon>Dikarya</taxon>
        <taxon>Basidiomycota</taxon>
        <taxon>Agaricomycotina</taxon>
        <taxon>Agaricomycetes</taxon>
        <taxon>Agaricomycetidae</taxon>
        <taxon>Boletales</taxon>
        <taxon>Suillineae</taxon>
        <taxon>Suillaceae</taxon>
        <taxon>Suillus</taxon>
    </lineage>
</organism>
<comment type="caution">
    <text evidence="1">The sequence shown here is derived from an EMBL/GenBank/DDBJ whole genome shotgun (WGS) entry which is preliminary data.</text>
</comment>
<protein>
    <submittedName>
        <fullName evidence="1">Uncharacterized protein</fullName>
    </submittedName>
</protein>
<dbReference type="OrthoDB" id="2690097at2759"/>
<dbReference type="EMBL" id="JABBWE010000002">
    <property type="protein sequence ID" value="KAG1806784.1"/>
    <property type="molecule type" value="Genomic_DNA"/>
</dbReference>
<proteinExistence type="predicted"/>
<dbReference type="Gene3D" id="1.25.40.10">
    <property type="entry name" value="Tetratricopeptide repeat domain"/>
    <property type="match status" value="1"/>
</dbReference>
<name>A0A9P7DYZ1_9AGAM</name>
<dbReference type="SUPFAM" id="SSF48452">
    <property type="entry name" value="TPR-like"/>
    <property type="match status" value="1"/>
</dbReference>
<dbReference type="GeneID" id="64604088"/>
<dbReference type="RefSeq" id="XP_041167255.1">
    <property type="nucleotide sequence ID" value="XM_041310324.1"/>
</dbReference>
<dbReference type="Proteomes" id="UP000719766">
    <property type="component" value="Unassembled WGS sequence"/>
</dbReference>
<dbReference type="PANTHER" id="PTHR47678:SF4">
    <property type="entry name" value="SHOCK PROTEIN 70 (HSP70)-INTERACTING PROTEIN, PUTATIVE-RELATED"/>
    <property type="match status" value="1"/>
</dbReference>
<evidence type="ECO:0000313" key="2">
    <source>
        <dbReference type="Proteomes" id="UP000719766"/>
    </source>
</evidence>